<keyword evidence="12" id="KW-1185">Reference proteome</keyword>
<dbReference type="Proteomes" id="UP000033647">
    <property type="component" value="Unassembled WGS sequence"/>
</dbReference>
<dbReference type="InterPro" id="IPR014801">
    <property type="entry name" value="Mediator_Med5_fun"/>
</dbReference>
<dbReference type="GO" id="GO:0006357">
    <property type="term" value="P:regulation of transcription by RNA polymerase II"/>
    <property type="evidence" value="ECO:0007669"/>
    <property type="project" value="InterPro"/>
</dbReference>
<comment type="subunit">
    <text evidence="9">Component of the Mediator complex.</text>
</comment>
<comment type="similarity">
    <text evidence="2 9">Belongs to the Mediator complex subunit 5 family.</text>
</comment>
<comment type="function">
    <text evidence="9">Component of the Mediator complex, a coactivator involved in the regulated transcription of nearly all RNA polymerase II-dependent genes. Mediator functions as a bridge to convey information from gene-specific regulatory proteins to the basal RNA polymerase II transcription machinery. Mediator is recruited to promoters by direct interactions with regulatory proteins and serves as a scaffold for the assembly of a functional preinitiation complex with RNA polymerase II and the general transcription factors.</text>
</comment>
<evidence type="ECO:0000256" key="5">
    <source>
        <dbReference type="ARBA" id="ARBA00023159"/>
    </source>
</evidence>
<accession>A0A0F4GSC9</accession>
<evidence type="ECO:0000256" key="3">
    <source>
        <dbReference type="ARBA" id="ARBA00020628"/>
    </source>
</evidence>
<dbReference type="Pfam" id="PF08689">
    <property type="entry name" value="Med5"/>
    <property type="match status" value="1"/>
</dbReference>
<gene>
    <name evidence="9" type="primary">MED5</name>
    <name evidence="11" type="ORF">TI39_contig347g00005</name>
</gene>
<organism evidence="11 12">
    <name type="scientific">Zymoseptoria brevis</name>
    <dbReference type="NCBI Taxonomy" id="1047168"/>
    <lineage>
        <taxon>Eukaryota</taxon>
        <taxon>Fungi</taxon>
        <taxon>Dikarya</taxon>
        <taxon>Ascomycota</taxon>
        <taxon>Pezizomycotina</taxon>
        <taxon>Dothideomycetes</taxon>
        <taxon>Dothideomycetidae</taxon>
        <taxon>Mycosphaerellales</taxon>
        <taxon>Mycosphaerellaceae</taxon>
        <taxon>Zymoseptoria</taxon>
    </lineage>
</organism>
<sequence>MPFMETPTSVENTCKWKTFLRNARVRRMKAQLLTVSLRELQRRYPLDAKAIAAQLVSFRARPSGMNDPLFYSYATLFLREKLITSADLLLALFDSSVARSGRSGNPISTRTFGQPCYEERMFTIMTQIHLSTELPSSAIDVHSLVHAVVKWLHHVCEYEMGRQLEGAGIDTMHPCSLGAYEALGSLAISILGNQGIRNVAKQSWWKAGRAQVVEEMQNYDANILQWMQSQVAGRLRALTGMPPYIKTDGKGRPVLTDDQILEAIPEVPTMNSRAGLFLWLNAALTARPLTDDMTVLGYLHARYPGNVQSLVVDLLVASFDNLTNAMLRKEIRQNVKVIRSFICNKLPTLIAMLCGSIGEQITPEACIQMALIPGGLISMTPLPPISNGATDIEESLKGTRLEFLQACALHGLVAESTIAAILRGPIALPRVTKYSKETLVAQCANNPSRLAPLIDDLNGMQGNAGAISGCVVETISNLCMSKDTMSLKTVCNELIKRIAYMDVVMQYTQPQMLLLPLCNLLNEWMHDQDQTEFTPSYEEFASILLLTLATMHRYEIRWPDIGVLEESFIARLLDDMSGSKPPSELPDEQGSQLAKWIEGLFAVDDSGETSGIGDDVMRQCSPQNFYLLVPTLFEQSVLACRSNALAINTFKGGLELLLEPFLLPSLIMGLGWLVEHSWDDHNDVDLLLQVLEKLLKPSSTSQETQAMHRTILSMVATPWHDSLQELQRRQPDKKKFAELSALLTPHLSNQRTLSCRRSELNDWIQNEGALKARVQQSLRELIRWASTSTNPPDPPPRYAHRLFVVACQALSPEKLLSVILGEITATDFSTIPTALDVCASMICAPTALSAATHQPGSAIALSPVTTLRNHIRHLVSEPQDLLTRPQRNAEALVQLSRRIESQLSIAQMPALTIPLQMQDQAADQMMQDLGLDIAAAGDGNSNAIGAGASGSIDLGPEFAGLSGISQSQAQELVELANADGASGSAAGGMDLGDQGVFGGLLDLNSGTQGDGSGGQESSQGGMNNDDDIFAGLDMIGDFEMD</sequence>
<keyword evidence="7 9" id="KW-0539">Nucleus</keyword>
<dbReference type="GO" id="GO:0016592">
    <property type="term" value="C:mediator complex"/>
    <property type="evidence" value="ECO:0007669"/>
    <property type="project" value="InterPro"/>
</dbReference>
<dbReference type="AlphaFoldDB" id="A0A0F4GSC9"/>
<evidence type="ECO:0000256" key="9">
    <source>
        <dbReference type="RuleBase" id="RU364142"/>
    </source>
</evidence>
<protein>
    <recommendedName>
        <fullName evidence="3 9">Mediator of RNA polymerase II transcription subunit 5</fullName>
    </recommendedName>
    <alternativeName>
        <fullName evidence="8 9">Mediator complex subunit 5</fullName>
    </alternativeName>
</protein>
<evidence type="ECO:0000256" key="8">
    <source>
        <dbReference type="ARBA" id="ARBA00031256"/>
    </source>
</evidence>
<comment type="caution">
    <text evidence="11">The sequence shown here is derived from an EMBL/GenBank/DDBJ whole genome shotgun (WGS) entry which is preliminary data.</text>
</comment>
<dbReference type="GO" id="GO:0003712">
    <property type="term" value="F:transcription coregulator activity"/>
    <property type="evidence" value="ECO:0007669"/>
    <property type="project" value="InterPro"/>
</dbReference>
<evidence type="ECO:0000256" key="1">
    <source>
        <dbReference type="ARBA" id="ARBA00004123"/>
    </source>
</evidence>
<evidence type="ECO:0000256" key="4">
    <source>
        <dbReference type="ARBA" id="ARBA00023015"/>
    </source>
</evidence>
<evidence type="ECO:0000313" key="12">
    <source>
        <dbReference type="Proteomes" id="UP000033647"/>
    </source>
</evidence>
<evidence type="ECO:0000256" key="6">
    <source>
        <dbReference type="ARBA" id="ARBA00023163"/>
    </source>
</evidence>
<keyword evidence="5 9" id="KW-0010">Activator</keyword>
<proteinExistence type="inferred from homology"/>
<evidence type="ECO:0000256" key="7">
    <source>
        <dbReference type="ARBA" id="ARBA00023242"/>
    </source>
</evidence>
<dbReference type="OrthoDB" id="5322661at2759"/>
<dbReference type="STRING" id="1047168.A0A0F4GSC9"/>
<dbReference type="EMBL" id="LAFY01000339">
    <property type="protein sequence ID" value="KJX99922.1"/>
    <property type="molecule type" value="Genomic_DNA"/>
</dbReference>
<evidence type="ECO:0000256" key="10">
    <source>
        <dbReference type="SAM" id="MobiDB-lite"/>
    </source>
</evidence>
<dbReference type="PANTHER" id="PTHR35784">
    <property type="entry name" value="MEDIATOR OF RNA POLYMERASE II TRANSCRIPTION SUBUNIT 5"/>
    <property type="match status" value="1"/>
</dbReference>
<keyword evidence="4 9" id="KW-0805">Transcription regulation</keyword>
<dbReference type="PANTHER" id="PTHR35784:SF1">
    <property type="entry name" value="MEDIATOR OF RNA POLYMERASE II TRANSCRIPTION SUBUNIT 5"/>
    <property type="match status" value="1"/>
</dbReference>
<keyword evidence="6 9" id="KW-0804">Transcription</keyword>
<comment type="subcellular location">
    <subcellularLocation>
        <location evidence="1 9">Nucleus</location>
    </subcellularLocation>
</comment>
<evidence type="ECO:0000313" key="11">
    <source>
        <dbReference type="EMBL" id="KJX99922.1"/>
    </source>
</evidence>
<feature type="region of interest" description="Disordered" evidence="10">
    <location>
        <begin position="1002"/>
        <end position="1026"/>
    </location>
</feature>
<reference evidence="11 12" key="1">
    <citation type="submission" date="2015-03" db="EMBL/GenBank/DDBJ databases">
        <title>RNA-seq based gene annotation and comparative genomics of four Zymoseptoria species reveal species-specific pathogenicity related genes and transposable element activity.</title>
        <authorList>
            <person name="Grandaubert J."/>
            <person name="Bhattacharyya A."/>
            <person name="Stukenbrock E.H."/>
        </authorList>
    </citation>
    <scope>NUCLEOTIDE SEQUENCE [LARGE SCALE GENOMIC DNA]</scope>
    <source>
        <strain evidence="11 12">Zb18110</strain>
    </source>
</reference>
<name>A0A0F4GSC9_9PEZI</name>
<evidence type="ECO:0000256" key="2">
    <source>
        <dbReference type="ARBA" id="ARBA00008782"/>
    </source>
</evidence>